<dbReference type="EMBL" id="PNCL01000096">
    <property type="protein sequence ID" value="TMP55733.1"/>
    <property type="molecule type" value="Genomic_DNA"/>
</dbReference>
<name>A0A5S3XMX8_9GAMM</name>
<dbReference type="Proteomes" id="UP000307706">
    <property type="component" value="Unassembled WGS sequence"/>
</dbReference>
<dbReference type="Gene3D" id="3.30.160.100">
    <property type="entry name" value="Ribosome hibernation promotion factor-like"/>
    <property type="match status" value="1"/>
</dbReference>
<dbReference type="Proteomes" id="UP000305730">
    <property type="component" value="Unassembled WGS sequence"/>
</dbReference>
<dbReference type="AlphaFoldDB" id="A0A5S3XMX8"/>
<proteinExistence type="predicted"/>
<dbReference type="InterPro" id="IPR036567">
    <property type="entry name" value="RHF-like"/>
</dbReference>
<reference evidence="2" key="3">
    <citation type="submission" date="2019-09" db="EMBL/GenBank/DDBJ databases">
        <title>Co-occurence of chitin degradation, pigmentation and bioactivity in marine Pseudoalteromonas.</title>
        <authorList>
            <person name="Sonnenschein E.C."/>
            <person name="Bech P.K."/>
        </authorList>
    </citation>
    <scope>NUCLEOTIDE SEQUENCE</scope>
    <source>
        <strain evidence="2">S2231</strain>
    </source>
</reference>
<accession>A0A5S3XMX8</accession>
<evidence type="ECO:0000313" key="1">
    <source>
        <dbReference type="EMBL" id="TMP39921.1"/>
    </source>
</evidence>
<reference evidence="2 4" key="1">
    <citation type="submission" date="2017-12" db="EMBL/GenBank/DDBJ databases">
        <authorList>
            <person name="Paulsen S."/>
            <person name="Gram L.K."/>
        </authorList>
    </citation>
    <scope>NUCLEOTIDE SEQUENCE [LARGE SCALE GENOMIC DNA]</scope>
    <source>
        <strain evidence="2 4">S2231</strain>
        <strain evidence="1">S2233</strain>
    </source>
</reference>
<dbReference type="SUPFAM" id="SSF69754">
    <property type="entry name" value="Ribosome binding protein Y (YfiA homologue)"/>
    <property type="match status" value="1"/>
</dbReference>
<evidence type="ECO:0000313" key="4">
    <source>
        <dbReference type="Proteomes" id="UP000307706"/>
    </source>
</evidence>
<sequence>MPAIEARLNTLNLYLDIAMKLKLTVKNKVMNAATRVKLSKLVSTQLTKYETNIRKIDVQVSDITHAQHTGLKLCHINLSLPGLPDISVKAKGKDLLQALKRALNNSQLVLAQKYNLS</sequence>
<protein>
    <submittedName>
        <fullName evidence="2">Uncharacterized protein</fullName>
    </submittedName>
</protein>
<reference evidence="3 4" key="2">
    <citation type="submission" date="2019-06" db="EMBL/GenBank/DDBJ databases">
        <title>Co-occurence of chitin degradation, pigmentation and bioactivity in marine Pseudoalteromonas.</title>
        <authorList>
            <person name="Sonnenschein E.C."/>
            <person name="Bech P.K."/>
        </authorList>
    </citation>
    <scope>NUCLEOTIDE SEQUENCE [LARGE SCALE GENOMIC DNA]</scope>
    <source>
        <strain evidence="4">S2231</strain>
        <strain evidence="1 3">S2233</strain>
    </source>
</reference>
<gene>
    <name evidence="2" type="ORF">CWB96_16630</name>
    <name evidence="1" type="ORF">CWB97_20335</name>
</gene>
<comment type="caution">
    <text evidence="2">The sequence shown here is derived from an EMBL/GenBank/DDBJ whole genome shotgun (WGS) entry which is preliminary data.</text>
</comment>
<evidence type="ECO:0000313" key="2">
    <source>
        <dbReference type="EMBL" id="TMP55733.1"/>
    </source>
</evidence>
<keyword evidence="3" id="KW-1185">Reference proteome</keyword>
<evidence type="ECO:0000313" key="3">
    <source>
        <dbReference type="Proteomes" id="UP000305730"/>
    </source>
</evidence>
<dbReference type="OrthoDB" id="6306499at2"/>
<organism evidence="2 4">
    <name type="scientific">Pseudoalteromonas citrea</name>
    <dbReference type="NCBI Taxonomy" id="43655"/>
    <lineage>
        <taxon>Bacteria</taxon>
        <taxon>Pseudomonadati</taxon>
        <taxon>Pseudomonadota</taxon>
        <taxon>Gammaproteobacteria</taxon>
        <taxon>Alteromonadales</taxon>
        <taxon>Pseudoalteromonadaceae</taxon>
        <taxon>Pseudoalteromonas</taxon>
    </lineage>
</organism>
<dbReference type="EMBL" id="PNCK01000094">
    <property type="protein sequence ID" value="TMP39921.1"/>
    <property type="molecule type" value="Genomic_DNA"/>
</dbReference>